<sequence>MVARSYVENIATRTAIGRMLERMMGTAGAALLVAGVGLAVATGFHPAGVIIGAVLVVGGVVVLRPAAQLRREHRENPLDFGFEPIPQRHPTPGPVFGAAIALVLFGGLLLGAGVLSNGAALLPFGAGLLGAGLLVAVVGVTTLGLERRRWAELSATLDAHPELVAYLQDARRRFPADAPFPFEASTDEIRIPPER</sequence>
<feature type="transmembrane region" description="Helical" evidence="1">
    <location>
        <begin position="121"/>
        <end position="145"/>
    </location>
</feature>
<keyword evidence="1" id="KW-0812">Transmembrane</keyword>
<feature type="transmembrane region" description="Helical" evidence="1">
    <location>
        <begin position="95"/>
        <end position="115"/>
    </location>
</feature>
<proteinExistence type="predicted"/>
<dbReference type="Proteomes" id="UP001434337">
    <property type="component" value="Chromosome"/>
</dbReference>
<feature type="transmembrane region" description="Helical" evidence="1">
    <location>
        <begin position="47"/>
        <end position="67"/>
    </location>
</feature>
<keyword evidence="1" id="KW-0472">Membrane</keyword>
<dbReference type="RefSeq" id="WP_342372661.1">
    <property type="nucleotide sequence ID" value="NZ_CP115965.1"/>
</dbReference>
<accession>A0ABZ3C7R4</accession>
<keyword evidence="1" id="KW-1133">Transmembrane helix</keyword>
<feature type="transmembrane region" description="Helical" evidence="1">
    <location>
        <begin position="23"/>
        <end position="41"/>
    </location>
</feature>
<dbReference type="EMBL" id="CP115965">
    <property type="protein sequence ID" value="WZW98676.1"/>
    <property type="molecule type" value="Genomic_DNA"/>
</dbReference>
<evidence type="ECO:0000313" key="2">
    <source>
        <dbReference type="EMBL" id="WZW98676.1"/>
    </source>
</evidence>
<name>A0ABZ3C7R4_9ACTN</name>
<reference evidence="2 3" key="1">
    <citation type="journal article" date="2023" name="Environ Microbiome">
        <title>A coral-associated actinobacterium mitigates coral bleaching under heat stress.</title>
        <authorList>
            <person name="Li J."/>
            <person name="Zou Y."/>
            <person name="Li Q."/>
            <person name="Zhang J."/>
            <person name="Bourne D.G."/>
            <person name="Lyu Y."/>
            <person name="Liu C."/>
            <person name="Zhang S."/>
        </authorList>
    </citation>
    <scope>NUCLEOTIDE SEQUENCE [LARGE SCALE GENOMIC DNA]</scope>
    <source>
        <strain evidence="2 3">SCSIO 13291</strain>
    </source>
</reference>
<evidence type="ECO:0000313" key="3">
    <source>
        <dbReference type="Proteomes" id="UP001434337"/>
    </source>
</evidence>
<protein>
    <recommendedName>
        <fullName evidence="4">MFS transporter</fullName>
    </recommendedName>
</protein>
<evidence type="ECO:0000256" key="1">
    <source>
        <dbReference type="SAM" id="Phobius"/>
    </source>
</evidence>
<evidence type="ECO:0008006" key="4">
    <source>
        <dbReference type="Google" id="ProtNLM"/>
    </source>
</evidence>
<organism evidence="2 3">
    <name type="scientific">Propioniciclava soli</name>
    <dbReference type="NCBI Taxonomy" id="2775081"/>
    <lineage>
        <taxon>Bacteria</taxon>
        <taxon>Bacillati</taxon>
        <taxon>Actinomycetota</taxon>
        <taxon>Actinomycetes</taxon>
        <taxon>Propionibacteriales</taxon>
        <taxon>Propionibacteriaceae</taxon>
        <taxon>Propioniciclava</taxon>
    </lineage>
</organism>
<keyword evidence="3" id="KW-1185">Reference proteome</keyword>
<gene>
    <name evidence="2" type="ORF">PCC79_00265</name>
</gene>